<feature type="domain" description="GST N-terminal" evidence="4">
    <location>
        <begin position="1"/>
        <end position="45"/>
    </location>
</feature>
<reference evidence="5 6" key="1">
    <citation type="submission" date="2017-11" db="EMBL/GenBank/DDBJ databases">
        <title>De-novo sequencing of pomegranate (Punica granatum L.) genome.</title>
        <authorList>
            <person name="Akparov Z."/>
            <person name="Amiraslanov A."/>
            <person name="Hajiyeva S."/>
            <person name="Abbasov M."/>
            <person name="Kaur K."/>
            <person name="Hamwieh A."/>
            <person name="Solovyev V."/>
            <person name="Salamov A."/>
            <person name="Braich B."/>
            <person name="Kosarev P."/>
            <person name="Mahmoud A."/>
            <person name="Hajiyev E."/>
            <person name="Babayeva S."/>
            <person name="Izzatullayeva V."/>
            <person name="Mammadov A."/>
            <person name="Mammadov A."/>
            <person name="Sharifova S."/>
            <person name="Ojaghi J."/>
            <person name="Eynullazada K."/>
            <person name="Bayramov B."/>
            <person name="Abdulazimova A."/>
            <person name="Shahmuradov I."/>
        </authorList>
    </citation>
    <scope>NUCLEOTIDE SEQUENCE [LARGE SCALE GENOMIC DNA]</scope>
    <source>
        <strain evidence="6">cv. AG2017</strain>
        <tissue evidence="5">Leaf</tissue>
    </source>
</reference>
<comment type="function">
    <text evidence="3">Is involved in the conjugation of reduced glutathione to a wide number of exogenous and endogenous hydrophobic electrophiles.</text>
</comment>
<dbReference type="PANTHER" id="PTHR11260:SF773">
    <property type="entry name" value="GLUTATHIONE S-TRANSFERASE U26"/>
    <property type="match status" value="1"/>
</dbReference>
<organism evidence="5 6">
    <name type="scientific">Punica granatum</name>
    <name type="common">Pomegranate</name>
    <dbReference type="NCBI Taxonomy" id="22663"/>
    <lineage>
        <taxon>Eukaryota</taxon>
        <taxon>Viridiplantae</taxon>
        <taxon>Streptophyta</taxon>
        <taxon>Embryophyta</taxon>
        <taxon>Tracheophyta</taxon>
        <taxon>Spermatophyta</taxon>
        <taxon>Magnoliopsida</taxon>
        <taxon>eudicotyledons</taxon>
        <taxon>Gunneridae</taxon>
        <taxon>Pentapetalae</taxon>
        <taxon>rosids</taxon>
        <taxon>malvids</taxon>
        <taxon>Myrtales</taxon>
        <taxon>Lythraceae</taxon>
        <taxon>Punica</taxon>
    </lineage>
</organism>
<protein>
    <recommendedName>
        <fullName evidence="3">Glutathione S-transferase</fullName>
        <ecNumber evidence="3">2.5.1.18</ecNumber>
    </recommendedName>
</protein>
<dbReference type="AlphaFoldDB" id="A0A2I0L497"/>
<dbReference type="EMBL" id="PGOL01000167">
    <property type="protein sequence ID" value="PKI75535.1"/>
    <property type="molecule type" value="Genomic_DNA"/>
</dbReference>
<comment type="subcellular location">
    <subcellularLocation>
        <location evidence="3">Cytoplasm</location>
        <location evidence="3">Cytosol</location>
    </subcellularLocation>
</comment>
<accession>A0A2I0L497</accession>
<dbReference type="GO" id="GO:0004364">
    <property type="term" value="F:glutathione transferase activity"/>
    <property type="evidence" value="ECO:0007669"/>
    <property type="project" value="UniProtKB-UniRule"/>
</dbReference>
<keyword evidence="6" id="KW-1185">Reference proteome</keyword>
<dbReference type="Gene3D" id="1.20.1050.10">
    <property type="match status" value="1"/>
</dbReference>
<evidence type="ECO:0000256" key="2">
    <source>
        <dbReference type="ARBA" id="ARBA00025743"/>
    </source>
</evidence>
<keyword evidence="1" id="KW-0216">Detoxification</keyword>
<dbReference type="InterPro" id="IPR004045">
    <property type="entry name" value="Glutathione_S-Trfase_N"/>
</dbReference>
<keyword evidence="3" id="KW-0808">Transferase</keyword>
<proteinExistence type="inferred from homology"/>
<evidence type="ECO:0000259" key="4">
    <source>
        <dbReference type="PROSITE" id="PS50404"/>
    </source>
</evidence>
<comment type="catalytic activity">
    <reaction evidence="3">
        <text>RX + glutathione = an S-substituted glutathione + a halide anion + H(+)</text>
        <dbReference type="Rhea" id="RHEA:16437"/>
        <dbReference type="ChEBI" id="CHEBI:15378"/>
        <dbReference type="ChEBI" id="CHEBI:16042"/>
        <dbReference type="ChEBI" id="CHEBI:17792"/>
        <dbReference type="ChEBI" id="CHEBI:57925"/>
        <dbReference type="ChEBI" id="CHEBI:90779"/>
        <dbReference type="EC" id="2.5.1.18"/>
    </reaction>
</comment>
<comment type="similarity">
    <text evidence="2">Belongs to the GST superfamily. Tau family.</text>
</comment>
<dbReference type="STRING" id="22663.A0A2I0L497"/>
<dbReference type="Proteomes" id="UP000233551">
    <property type="component" value="Unassembled WGS sequence"/>
</dbReference>
<name>A0A2I0L497_PUNGR</name>
<evidence type="ECO:0000256" key="3">
    <source>
        <dbReference type="RuleBase" id="RU369102"/>
    </source>
</evidence>
<sequence length="134" mass="15549">MNKSPLLLQMNLIHKKIPVLIHKGKPISKSLITLQYIDDNENKAPARLLPSNPYNRAQTRFWAYYIYKKEKRKLEAPLLDLLNRDSERSRVLKKLEAVDARRSRGSSNRSSSAAEALLVVLDQFNFNRDRGEED</sequence>
<dbReference type="GO" id="GO:0005829">
    <property type="term" value="C:cytosol"/>
    <property type="evidence" value="ECO:0007669"/>
    <property type="project" value="UniProtKB-SubCell"/>
</dbReference>
<dbReference type="InterPro" id="IPR036249">
    <property type="entry name" value="Thioredoxin-like_sf"/>
</dbReference>
<dbReference type="EC" id="2.5.1.18" evidence="3"/>
<gene>
    <name evidence="5" type="ORF">CRG98_004071</name>
</gene>
<dbReference type="PROSITE" id="PS50404">
    <property type="entry name" value="GST_NTER"/>
    <property type="match status" value="1"/>
</dbReference>
<dbReference type="Pfam" id="PF02798">
    <property type="entry name" value="GST_N"/>
    <property type="match status" value="1"/>
</dbReference>
<dbReference type="PANTHER" id="PTHR11260">
    <property type="entry name" value="GLUTATHIONE S-TRANSFERASE, GST, SUPERFAMILY, GST DOMAIN CONTAINING"/>
    <property type="match status" value="1"/>
</dbReference>
<evidence type="ECO:0000256" key="1">
    <source>
        <dbReference type="ARBA" id="ARBA00022575"/>
    </source>
</evidence>
<keyword evidence="3" id="KW-0963">Cytoplasm</keyword>
<dbReference type="SUPFAM" id="SSF52833">
    <property type="entry name" value="Thioredoxin-like"/>
    <property type="match status" value="1"/>
</dbReference>
<dbReference type="GO" id="GO:0009407">
    <property type="term" value="P:toxin catabolic process"/>
    <property type="evidence" value="ECO:0007669"/>
    <property type="project" value="UniProtKB-ARBA"/>
</dbReference>
<dbReference type="GO" id="GO:0006749">
    <property type="term" value="P:glutathione metabolic process"/>
    <property type="evidence" value="ECO:0007669"/>
    <property type="project" value="TreeGrafter"/>
</dbReference>
<evidence type="ECO:0000313" key="6">
    <source>
        <dbReference type="Proteomes" id="UP000233551"/>
    </source>
</evidence>
<dbReference type="InterPro" id="IPR045073">
    <property type="entry name" value="Omega/Tau-like"/>
</dbReference>
<comment type="caution">
    <text evidence="5">The sequence shown here is derived from an EMBL/GenBank/DDBJ whole genome shotgun (WGS) entry which is preliminary data.</text>
</comment>
<dbReference type="Gene3D" id="3.40.30.10">
    <property type="entry name" value="Glutaredoxin"/>
    <property type="match status" value="1"/>
</dbReference>
<evidence type="ECO:0000313" key="5">
    <source>
        <dbReference type="EMBL" id="PKI75535.1"/>
    </source>
</evidence>